<keyword evidence="8" id="KW-1185">Reference proteome</keyword>
<feature type="region of interest" description="Disordered" evidence="6">
    <location>
        <begin position="1"/>
        <end position="42"/>
    </location>
</feature>
<dbReference type="InterPro" id="IPR013900">
    <property type="entry name" value="RNR_inhibitor"/>
</dbReference>
<evidence type="ECO:0000256" key="2">
    <source>
        <dbReference type="ARBA" id="ARBA00004496"/>
    </source>
</evidence>
<feature type="region of interest" description="Disordered" evidence="6">
    <location>
        <begin position="88"/>
        <end position="109"/>
    </location>
</feature>
<sequence>MSLSTTKPDLSSKRRRFQPPITTFFSTSSHPSSNGPSSVSYNHYSALTHSPTPVVPAKIQASLLSVGMRVRKSVAEGYRTHHAKAIDEKHTTTTTSSSTREEKKRTYSVATRSELAPFSGMGRSSQYTPYPGPSTYQQLPEHTITTDEDAFSLAPSSQESVDSQSYSAPPPPPIIKKRTHTDFDFDFEPYEDEDGINLDFTGMDDGWQDSPRLHPFHGAGAAPGTNLHGRTILSPTLNQQRRRFLAAKHKPGAGNPMDVDDFEEPAFLRRREEVEMDVVAEVQMGGM</sequence>
<feature type="compositionally biased region" description="Low complexity" evidence="6">
    <location>
        <begin position="156"/>
        <end position="167"/>
    </location>
</feature>
<name>A0ABR4HSI6_9EURO</name>
<comment type="similarity">
    <text evidence="3">Belongs to the DIF1/spd1 family.</text>
</comment>
<keyword evidence="5" id="KW-0539">Nucleus</keyword>
<evidence type="ECO:0000256" key="6">
    <source>
        <dbReference type="SAM" id="MobiDB-lite"/>
    </source>
</evidence>
<evidence type="ECO:0000256" key="4">
    <source>
        <dbReference type="ARBA" id="ARBA00022490"/>
    </source>
</evidence>
<comment type="subcellular location">
    <subcellularLocation>
        <location evidence="2">Cytoplasm</location>
    </subcellularLocation>
    <subcellularLocation>
        <location evidence="1">Nucleus</location>
    </subcellularLocation>
</comment>
<dbReference type="EMBL" id="JBFXLT010000014">
    <property type="protein sequence ID" value="KAL2818327.1"/>
    <property type="molecule type" value="Genomic_DNA"/>
</dbReference>
<evidence type="ECO:0000256" key="1">
    <source>
        <dbReference type="ARBA" id="ARBA00004123"/>
    </source>
</evidence>
<accession>A0ABR4HSI6</accession>
<evidence type="ECO:0000256" key="5">
    <source>
        <dbReference type="ARBA" id="ARBA00023242"/>
    </source>
</evidence>
<evidence type="ECO:0000313" key="7">
    <source>
        <dbReference type="EMBL" id="KAL2818327.1"/>
    </source>
</evidence>
<comment type="caution">
    <text evidence="7">The sequence shown here is derived from an EMBL/GenBank/DDBJ whole genome shotgun (WGS) entry which is preliminary data.</text>
</comment>
<gene>
    <name evidence="7" type="ORF">BJX63DRAFT_383995</name>
</gene>
<feature type="compositionally biased region" description="Low complexity" evidence="6">
    <location>
        <begin position="18"/>
        <end position="40"/>
    </location>
</feature>
<feature type="region of interest" description="Disordered" evidence="6">
    <location>
        <begin position="151"/>
        <end position="177"/>
    </location>
</feature>
<protein>
    <submittedName>
        <fullName evidence="7">Ribonucleotide reductase inhibitor-domain-containing protein</fullName>
    </submittedName>
</protein>
<proteinExistence type="inferred from homology"/>
<dbReference type="Proteomes" id="UP001610334">
    <property type="component" value="Unassembled WGS sequence"/>
</dbReference>
<dbReference type="PANTHER" id="PTHR28081:SF1">
    <property type="entry name" value="DAMAGE-REGULATED IMPORT FACILITATOR 1"/>
    <property type="match status" value="1"/>
</dbReference>
<reference evidence="7 8" key="1">
    <citation type="submission" date="2024-07" db="EMBL/GenBank/DDBJ databases">
        <title>Section-level genome sequencing and comparative genomics of Aspergillus sections Usti and Cavernicolus.</title>
        <authorList>
            <consortium name="Lawrence Berkeley National Laboratory"/>
            <person name="Nybo J.L."/>
            <person name="Vesth T.C."/>
            <person name="Theobald S."/>
            <person name="Frisvad J.C."/>
            <person name="Larsen T.O."/>
            <person name="Kjaerboelling I."/>
            <person name="Rothschild-Mancinelli K."/>
            <person name="Lyhne E.K."/>
            <person name="Kogle M.E."/>
            <person name="Barry K."/>
            <person name="Clum A."/>
            <person name="Na H."/>
            <person name="Ledsgaard L."/>
            <person name="Lin J."/>
            <person name="Lipzen A."/>
            <person name="Kuo A."/>
            <person name="Riley R."/>
            <person name="Mondo S."/>
            <person name="Labutti K."/>
            <person name="Haridas S."/>
            <person name="Pangalinan J."/>
            <person name="Salamov A.A."/>
            <person name="Simmons B.A."/>
            <person name="Magnuson J.K."/>
            <person name="Chen J."/>
            <person name="Drula E."/>
            <person name="Henrissat B."/>
            <person name="Wiebenga A."/>
            <person name="Lubbers R.J."/>
            <person name="Gomes A.C."/>
            <person name="Makela M.R."/>
            <person name="Stajich J."/>
            <person name="Grigoriev I.V."/>
            <person name="Mortensen U.H."/>
            <person name="De Vries R.P."/>
            <person name="Baker S.E."/>
            <person name="Andersen M.R."/>
        </authorList>
    </citation>
    <scope>NUCLEOTIDE SEQUENCE [LARGE SCALE GENOMIC DNA]</scope>
    <source>
        <strain evidence="7 8">CBS 588.65</strain>
    </source>
</reference>
<evidence type="ECO:0000313" key="8">
    <source>
        <dbReference type="Proteomes" id="UP001610334"/>
    </source>
</evidence>
<keyword evidence="4" id="KW-0963">Cytoplasm</keyword>
<organism evidence="7 8">
    <name type="scientific">Aspergillus granulosus</name>
    <dbReference type="NCBI Taxonomy" id="176169"/>
    <lineage>
        <taxon>Eukaryota</taxon>
        <taxon>Fungi</taxon>
        <taxon>Dikarya</taxon>
        <taxon>Ascomycota</taxon>
        <taxon>Pezizomycotina</taxon>
        <taxon>Eurotiomycetes</taxon>
        <taxon>Eurotiomycetidae</taxon>
        <taxon>Eurotiales</taxon>
        <taxon>Aspergillaceae</taxon>
        <taxon>Aspergillus</taxon>
        <taxon>Aspergillus subgen. Nidulantes</taxon>
    </lineage>
</organism>
<dbReference type="PANTHER" id="PTHR28081">
    <property type="entry name" value="DAMAGE-REGULATED IMPORT FACILITATOR 1-RELATED"/>
    <property type="match status" value="1"/>
</dbReference>
<dbReference type="Pfam" id="PF08591">
    <property type="entry name" value="RNR_inhib"/>
    <property type="match status" value="1"/>
</dbReference>
<evidence type="ECO:0000256" key="3">
    <source>
        <dbReference type="ARBA" id="ARBA00005459"/>
    </source>
</evidence>